<evidence type="ECO:0000313" key="2">
    <source>
        <dbReference type="Proteomes" id="UP000325440"/>
    </source>
</evidence>
<dbReference type="EMBL" id="CABPRJ010000012">
    <property type="protein sequence ID" value="VVC25383.1"/>
    <property type="molecule type" value="Genomic_DNA"/>
</dbReference>
<reference evidence="1 2" key="1">
    <citation type="submission" date="2019-08" db="EMBL/GenBank/DDBJ databases">
        <authorList>
            <person name="Alioto T."/>
            <person name="Alioto T."/>
            <person name="Gomez Garrido J."/>
        </authorList>
    </citation>
    <scope>NUCLEOTIDE SEQUENCE [LARGE SCALE GENOMIC DNA]</scope>
</reference>
<protein>
    <submittedName>
        <fullName evidence="1">HAT, C-terminal dimerisation domain</fullName>
    </submittedName>
</protein>
<dbReference type="OrthoDB" id="6589422at2759"/>
<evidence type="ECO:0000313" key="1">
    <source>
        <dbReference type="EMBL" id="VVC25383.1"/>
    </source>
</evidence>
<accession>A0A5E4M1B6</accession>
<dbReference type="AlphaFoldDB" id="A0A5E4M1B6"/>
<organism evidence="1 2">
    <name type="scientific">Cinara cedri</name>
    <dbReference type="NCBI Taxonomy" id="506608"/>
    <lineage>
        <taxon>Eukaryota</taxon>
        <taxon>Metazoa</taxon>
        <taxon>Ecdysozoa</taxon>
        <taxon>Arthropoda</taxon>
        <taxon>Hexapoda</taxon>
        <taxon>Insecta</taxon>
        <taxon>Pterygota</taxon>
        <taxon>Neoptera</taxon>
        <taxon>Paraneoptera</taxon>
        <taxon>Hemiptera</taxon>
        <taxon>Sternorrhyncha</taxon>
        <taxon>Aphidomorpha</taxon>
        <taxon>Aphidoidea</taxon>
        <taxon>Aphididae</taxon>
        <taxon>Lachninae</taxon>
        <taxon>Cinara</taxon>
    </lineage>
</organism>
<gene>
    <name evidence="1" type="ORF">CINCED_3A001699</name>
</gene>
<sequence>MAVPNPQQNIKLFQTENTGDNLGTYTQREQLAKVLSNLKLCASDSIKATNILKKTLLSFRTNDNFEKILNTMNLHAEIYVLEPQNTRHIQKTPKRLQYTNKPSTKLSPISSTVTAERFFSALRRLKIYLRSTMTQKRLTHMMILHVYKSMTAYIDLKVTAKEFVSRTSQRKSTFGNLY</sequence>
<keyword evidence="2" id="KW-1185">Reference proteome</keyword>
<dbReference type="Proteomes" id="UP000325440">
    <property type="component" value="Unassembled WGS sequence"/>
</dbReference>
<proteinExistence type="predicted"/>
<name>A0A5E4M1B6_9HEMI</name>